<feature type="domain" description="3-oxo-5-alpha-steroid 4-dehydrogenase C-terminal" evidence="7">
    <location>
        <begin position="229"/>
        <end position="338"/>
    </location>
</feature>
<keyword evidence="5" id="KW-0560">Oxidoreductase</keyword>
<comment type="subcellular location">
    <subcellularLocation>
        <location evidence="1">Endomembrane system</location>
        <topology evidence="1">Multi-pass membrane protein</topology>
    </subcellularLocation>
    <subcellularLocation>
        <location evidence="5">Endoplasmic reticulum membrane</location>
    </subcellularLocation>
</comment>
<feature type="compositionally biased region" description="Low complexity" evidence="6">
    <location>
        <begin position="59"/>
        <end position="76"/>
    </location>
</feature>
<reference evidence="8" key="1">
    <citation type="journal article" date="2023" name="Mol. Phylogenet. Evol.">
        <title>Genome-scale phylogeny and comparative genomics of the fungal order Sordariales.</title>
        <authorList>
            <person name="Hensen N."/>
            <person name="Bonometti L."/>
            <person name="Westerberg I."/>
            <person name="Brannstrom I.O."/>
            <person name="Guillou S."/>
            <person name="Cros-Aarteil S."/>
            <person name="Calhoun S."/>
            <person name="Haridas S."/>
            <person name="Kuo A."/>
            <person name="Mondo S."/>
            <person name="Pangilinan J."/>
            <person name="Riley R."/>
            <person name="LaButti K."/>
            <person name="Andreopoulos B."/>
            <person name="Lipzen A."/>
            <person name="Chen C."/>
            <person name="Yan M."/>
            <person name="Daum C."/>
            <person name="Ng V."/>
            <person name="Clum A."/>
            <person name="Steindorff A."/>
            <person name="Ohm R.A."/>
            <person name="Martin F."/>
            <person name="Silar P."/>
            <person name="Natvig D.O."/>
            <person name="Lalanne C."/>
            <person name="Gautier V."/>
            <person name="Ament-Velasquez S.L."/>
            <person name="Kruys A."/>
            <person name="Hutchinson M.I."/>
            <person name="Powell A.J."/>
            <person name="Barry K."/>
            <person name="Miller A.N."/>
            <person name="Grigoriev I.V."/>
            <person name="Debuchy R."/>
            <person name="Gladieux P."/>
            <person name="Hiltunen Thoren M."/>
            <person name="Johannesson H."/>
        </authorList>
    </citation>
    <scope>NUCLEOTIDE SEQUENCE</scope>
    <source>
        <strain evidence="8">CBS 958.72</strain>
    </source>
</reference>
<dbReference type="Pfam" id="PF02544">
    <property type="entry name" value="Steroid_dh"/>
    <property type="match status" value="1"/>
</dbReference>
<dbReference type="PROSITE" id="PS50244">
    <property type="entry name" value="S5A_REDUCTASE"/>
    <property type="match status" value="1"/>
</dbReference>
<comment type="pathway">
    <text evidence="5">Protein modification; protein glycosylation.</text>
</comment>
<reference evidence="8" key="2">
    <citation type="submission" date="2023-06" db="EMBL/GenBank/DDBJ databases">
        <authorList>
            <consortium name="Lawrence Berkeley National Laboratory"/>
            <person name="Haridas S."/>
            <person name="Hensen N."/>
            <person name="Bonometti L."/>
            <person name="Westerberg I."/>
            <person name="Brannstrom I.O."/>
            <person name="Guillou S."/>
            <person name="Cros-Aarteil S."/>
            <person name="Calhoun S."/>
            <person name="Kuo A."/>
            <person name="Mondo S."/>
            <person name="Pangilinan J."/>
            <person name="Riley R."/>
            <person name="Labutti K."/>
            <person name="Andreopoulos B."/>
            <person name="Lipzen A."/>
            <person name="Chen C."/>
            <person name="Yanf M."/>
            <person name="Daum C."/>
            <person name="Ng V."/>
            <person name="Clum A."/>
            <person name="Steindorff A."/>
            <person name="Ohm R."/>
            <person name="Martin F."/>
            <person name="Silar P."/>
            <person name="Natvig D."/>
            <person name="Lalanne C."/>
            <person name="Gautier V."/>
            <person name="Ament-Velasquez S.L."/>
            <person name="Kruys A."/>
            <person name="Hutchinson M.I."/>
            <person name="Powell A.J."/>
            <person name="Barry K."/>
            <person name="Miller A.N."/>
            <person name="Grigoriev I.V."/>
            <person name="Debuchy R."/>
            <person name="Gladieux P."/>
            <person name="Thoren M.H."/>
            <person name="Johannesson H."/>
        </authorList>
    </citation>
    <scope>NUCLEOTIDE SEQUENCE</scope>
    <source>
        <strain evidence="8">CBS 958.72</strain>
    </source>
</reference>
<dbReference type="InterPro" id="IPR039698">
    <property type="entry name" value="Dfg10/SRD5A3"/>
</dbReference>
<dbReference type="PANTHER" id="PTHR14624">
    <property type="entry name" value="DFG10 PROTEIN"/>
    <property type="match status" value="1"/>
</dbReference>
<evidence type="ECO:0000256" key="1">
    <source>
        <dbReference type="ARBA" id="ARBA00004127"/>
    </source>
</evidence>
<sequence length="338" mass="37106">MPWPQFAHDAVATLAAVQPSQWCRAFFLGAAGGVAVVAATPVEARTLLMDYGARKAHNNKQQQQQREGQHQQGQQQAGTPAPQISPSRDRLLSLVAAVSSWGQIPHSWFVAFYMASLGCSLLWLVQYLAQGRLLDHIAARQVAAESGPPVALGQVAVAWIIMFLQASRRVFEHATIIKPSKSTIWFVHWVLGLCFYLCISVSIWVDGSKSILDRRPGDIANTASLFKILVATPISLFAWVNQYKCHKYLAGLKKYSLPDEGLFRHLICPHYTCECLVYLSLAVVTAPPGQLCNKTLLCALLFVAINLGATASGTHKWYGEKFGAGAVAGKWNMIPFLF</sequence>
<dbReference type="GO" id="GO:0102389">
    <property type="term" value="F:polyprenol reductase activity"/>
    <property type="evidence" value="ECO:0007669"/>
    <property type="project" value="UniProtKB-UniRule"/>
</dbReference>
<proteinExistence type="inferred from homology"/>
<feature type="region of interest" description="Disordered" evidence="6">
    <location>
        <begin position="56"/>
        <end position="86"/>
    </location>
</feature>
<dbReference type="GO" id="GO:0016095">
    <property type="term" value="P:polyprenol catabolic process"/>
    <property type="evidence" value="ECO:0007669"/>
    <property type="project" value="UniProtKB-UniRule"/>
</dbReference>
<evidence type="ECO:0000256" key="4">
    <source>
        <dbReference type="ARBA" id="ARBA00023136"/>
    </source>
</evidence>
<keyword evidence="4 5" id="KW-0472">Membrane</keyword>
<evidence type="ECO:0000256" key="6">
    <source>
        <dbReference type="SAM" id="MobiDB-lite"/>
    </source>
</evidence>
<gene>
    <name evidence="8" type="ORF">B0T24DRAFT_181142</name>
</gene>
<evidence type="ECO:0000256" key="3">
    <source>
        <dbReference type="ARBA" id="ARBA00022989"/>
    </source>
</evidence>
<name>A0AAE0NEJ9_9PEZI</name>
<comment type="similarity">
    <text evidence="5">Belongs to the steroid 5-alpha reductase family. Polyprenal reductase subfamily.</text>
</comment>
<dbReference type="GO" id="GO:0003865">
    <property type="term" value="F:3-oxo-5-alpha-steroid 4-dehydrogenase activity"/>
    <property type="evidence" value="ECO:0007669"/>
    <property type="project" value="TreeGrafter"/>
</dbReference>
<comment type="function">
    <text evidence="5">Plays a key role in early steps of protein N-linked glycosylation by being involved in the conversion of polyprenol into dolichol. Acts as a polyprenal reductase that mediates the reduction of polyprenal into dolichal in a NADP-dependent mechanism. Dolichols are required for the synthesis of dolichol-linked monosaccharides and the oligosaccharide precursor used for N-glycosylation.</text>
</comment>
<feature type="transmembrane region" description="Helical" evidence="5">
    <location>
        <begin position="183"/>
        <end position="205"/>
    </location>
</feature>
<dbReference type="PANTHER" id="PTHR14624:SF0">
    <property type="entry name" value="POLYPRENOL REDUCTASE"/>
    <property type="match status" value="1"/>
</dbReference>
<organism evidence="8 9">
    <name type="scientific">Lasiosphaeria ovina</name>
    <dbReference type="NCBI Taxonomy" id="92902"/>
    <lineage>
        <taxon>Eukaryota</taxon>
        <taxon>Fungi</taxon>
        <taxon>Dikarya</taxon>
        <taxon>Ascomycota</taxon>
        <taxon>Pezizomycotina</taxon>
        <taxon>Sordariomycetes</taxon>
        <taxon>Sordariomycetidae</taxon>
        <taxon>Sordariales</taxon>
        <taxon>Lasiosphaeriaceae</taxon>
        <taxon>Lasiosphaeria</taxon>
    </lineage>
</organism>
<feature type="transmembrane region" description="Helical" evidence="5">
    <location>
        <begin position="225"/>
        <end position="243"/>
    </location>
</feature>
<dbReference type="AlphaFoldDB" id="A0AAE0NEJ9"/>
<evidence type="ECO:0000256" key="5">
    <source>
        <dbReference type="RuleBase" id="RU367081"/>
    </source>
</evidence>
<feature type="transmembrane region" description="Helical" evidence="5">
    <location>
        <begin position="149"/>
        <end position="171"/>
    </location>
</feature>
<keyword evidence="5" id="KW-0256">Endoplasmic reticulum</keyword>
<keyword evidence="9" id="KW-1185">Reference proteome</keyword>
<accession>A0AAE0NEJ9</accession>
<dbReference type="EC" id="1.3.1.94" evidence="5"/>
<feature type="transmembrane region" description="Helical" evidence="5">
    <location>
        <begin position="108"/>
        <end position="129"/>
    </location>
</feature>
<evidence type="ECO:0000313" key="9">
    <source>
        <dbReference type="Proteomes" id="UP001287356"/>
    </source>
</evidence>
<evidence type="ECO:0000259" key="7">
    <source>
        <dbReference type="Pfam" id="PF02544"/>
    </source>
</evidence>
<evidence type="ECO:0000256" key="2">
    <source>
        <dbReference type="ARBA" id="ARBA00022692"/>
    </source>
</evidence>
<comment type="caution">
    <text evidence="8">The sequence shown here is derived from an EMBL/GenBank/DDBJ whole genome shotgun (WGS) entry which is preliminary data.</text>
</comment>
<evidence type="ECO:0000313" key="8">
    <source>
        <dbReference type="EMBL" id="KAK3380067.1"/>
    </source>
</evidence>
<dbReference type="GO" id="GO:0006488">
    <property type="term" value="P:dolichol-linked oligosaccharide biosynthetic process"/>
    <property type="evidence" value="ECO:0007669"/>
    <property type="project" value="UniProtKB-UniRule"/>
</dbReference>
<dbReference type="GO" id="GO:0160198">
    <property type="term" value="F:polyprenal reductase activity"/>
    <property type="evidence" value="ECO:0007669"/>
    <property type="project" value="UniProtKB-EC"/>
</dbReference>
<dbReference type="EMBL" id="JAULSN010000002">
    <property type="protein sequence ID" value="KAK3380067.1"/>
    <property type="molecule type" value="Genomic_DNA"/>
</dbReference>
<comment type="catalytic activity">
    <reaction evidence="5">
        <text>a di-trans,poly-cis-dolichal + NADP(+) = a di-trans,poly-cis-polyprenal + NADPH + H(+)</text>
        <dbReference type="Rhea" id="RHEA:80727"/>
        <dbReference type="Rhea" id="RHEA-COMP:19536"/>
        <dbReference type="Rhea" id="RHEA-COMP:19537"/>
        <dbReference type="ChEBI" id="CHEBI:15378"/>
        <dbReference type="ChEBI" id="CHEBI:57783"/>
        <dbReference type="ChEBI" id="CHEBI:58349"/>
        <dbReference type="ChEBI" id="CHEBI:231623"/>
        <dbReference type="ChEBI" id="CHEBI:231637"/>
        <dbReference type="EC" id="1.3.1.94"/>
    </reaction>
    <physiologicalReaction direction="right-to-left" evidence="5">
        <dbReference type="Rhea" id="RHEA:80729"/>
    </physiologicalReaction>
</comment>
<keyword evidence="3 5" id="KW-1133">Transmembrane helix</keyword>
<keyword evidence="2 5" id="KW-0812">Transmembrane</keyword>
<keyword evidence="5" id="KW-0521">NADP</keyword>
<dbReference type="InterPro" id="IPR001104">
    <property type="entry name" value="3-oxo-5_a-steroid_4-DH_C"/>
</dbReference>
<dbReference type="Proteomes" id="UP001287356">
    <property type="component" value="Unassembled WGS sequence"/>
</dbReference>
<protein>
    <recommendedName>
        <fullName evidence="5">Polyprenal reductase</fullName>
        <ecNumber evidence="5">1.3.1.94</ecNumber>
    </recommendedName>
</protein>
<dbReference type="GO" id="GO:0005789">
    <property type="term" value="C:endoplasmic reticulum membrane"/>
    <property type="evidence" value="ECO:0007669"/>
    <property type="project" value="UniProtKB-SubCell"/>
</dbReference>